<dbReference type="PANTHER" id="PTHR12126:SF16">
    <property type="entry name" value="MIOREX COMPLEX COMPONENT 2"/>
    <property type="match status" value="1"/>
</dbReference>
<evidence type="ECO:0000313" key="4">
    <source>
        <dbReference type="Proteomes" id="UP000199271"/>
    </source>
</evidence>
<reference evidence="2 4" key="1">
    <citation type="submission" date="2015-12" db="EMBL/GenBank/DDBJ databases">
        <authorList>
            <person name="Andreevskaya M."/>
        </authorList>
    </citation>
    <scope>NUCLEOTIDE SEQUENCE [LARGE SCALE GENOMIC DNA]</scope>
    <source>
        <strain evidence="2 4">C122c</strain>
    </source>
</reference>
<dbReference type="GO" id="GO:0016491">
    <property type="term" value="F:oxidoreductase activity"/>
    <property type="evidence" value="ECO:0007669"/>
    <property type="project" value="UniProtKB-KW"/>
</dbReference>
<dbReference type="EMBL" id="JAHBFI010000007">
    <property type="protein sequence ID" value="MBZ5962158.1"/>
    <property type="molecule type" value="Genomic_DNA"/>
</dbReference>
<dbReference type="AlphaFoldDB" id="A0A9Q3XSL2"/>
<feature type="domain" description="NAD-dependent epimerase/dehydratase" evidence="1">
    <location>
        <begin position="9"/>
        <end position="117"/>
    </location>
</feature>
<name>A0A9Q3XSL2_9LACO</name>
<reference evidence="3" key="2">
    <citation type="submission" date="2021-05" db="EMBL/GenBank/DDBJ databases">
        <title>Pangenome of Leuconostoc gelidum warrants species status for Leuconostoc gelidum subsp. gasicomitatum.</title>
        <authorList>
            <person name="Johansson P."/>
            <person name="Sade E."/>
            <person name="Hultman J."/>
            <person name="Auvinen P."/>
            <person name="Bjorkroth J."/>
        </authorList>
    </citation>
    <scope>NUCLEOTIDE SEQUENCE</scope>
    <source>
        <strain evidence="3">A.21.4</strain>
    </source>
</reference>
<evidence type="ECO:0000313" key="3">
    <source>
        <dbReference type="EMBL" id="MBZ5962158.1"/>
    </source>
</evidence>
<accession>A0A9Q3XSL2</accession>
<proteinExistence type="predicted"/>
<keyword evidence="2" id="KW-0560">Oxidoreductase</keyword>
<dbReference type="InterPro" id="IPR051207">
    <property type="entry name" value="ComplexI_NDUFA9_subunit"/>
</dbReference>
<keyword evidence="4" id="KW-1185">Reference proteome</keyword>
<comment type="caution">
    <text evidence="3">The sequence shown here is derived from an EMBL/GenBank/DDBJ whole genome shotgun (WGS) entry which is preliminary data.</text>
</comment>
<dbReference type="GeneID" id="34300276"/>
<dbReference type="OMA" id="NTGPFFM"/>
<protein>
    <submittedName>
        <fullName evidence="3">NAD(P)H-binding protein</fullName>
    </submittedName>
    <submittedName>
        <fullName evidence="2">NADH dehydrogenase</fullName>
        <ecNumber evidence="2">1.6.99.3</ecNumber>
    </submittedName>
</protein>
<dbReference type="EMBL" id="FBSY01000007">
    <property type="protein sequence ID" value="CUW11248.1"/>
    <property type="molecule type" value="Genomic_DNA"/>
</dbReference>
<organism evidence="3 5">
    <name type="scientific">Leuconostoc gasicomitatum</name>
    <dbReference type="NCBI Taxonomy" id="115778"/>
    <lineage>
        <taxon>Bacteria</taxon>
        <taxon>Bacillati</taxon>
        <taxon>Bacillota</taxon>
        <taxon>Bacilli</taxon>
        <taxon>Lactobacillales</taxon>
        <taxon>Lactobacillaceae</taxon>
        <taxon>Leuconostoc</taxon>
        <taxon>Leuconostoc gelidum group</taxon>
    </lineage>
</organism>
<dbReference type="Gene3D" id="3.40.50.720">
    <property type="entry name" value="NAD(P)-binding Rossmann-like Domain"/>
    <property type="match status" value="1"/>
</dbReference>
<gene>
    <name evidence="2" type="ORF">C122C_0909</name>
    <name evidence="3" type="ORF">KIJ12_03120</name>
</gene>
<dbReference type="PANTHER" id="PTHR12126">
    <property type="entry name" value="NADH-UBIQUINONE OXIDOREDUCTASE 39 KDA SUBUNIT-RELATED"/>
    <property type="match status" value="1"/>
</dbReference>
<evidence type="ECO:0000313" key="5">
    <source>
        <dbReference type="Proteomes" id="UP000752647"/>
    </source>
</evidence>
<dbReference type="SUPFAM" id="SSF51735">
    <property type="entry name" value="NAD(P)-binding Rossmann-fold domains"/>
    <property type="match status" value="1"/>
</dbReference>
<dbReference type="EC" id="1.6.99.3" evidence="2"/>
<evidence type="ECO:0000259" key="1">
    <source>
        <dbReference type="Pfam" id="PF01370"/>
    </source>
</evidence>
<dbReference type="Proteomes" id="UP000752647">
    <property type="component" value="Unassembled WGS sequence"/>
</dbReference>
<dbReference type="GO" id="GO:0044877">
    <property type="term" value="F:protein-containing complex binding"/>
    <property type="evidence" value="ECO:0007669"/>
    <property type="project" value="TreeGrafter"/>
</dbReference>
<dbReference type="Pfam" id="PF01370">
    <property type="entry name" value="Epimerase"/>
    <property type="match status" value="1"/>
</dbReference>
<sequence>METVIKQKIVIVGGTGFIGQGLVKNLSPALFEIHSLSRHAFMPSKNDITIYHAVDLDKPEQWQAIIADADWVIDAVGILFPNPLKHQTYQKNSVKPAKQLIAILKQETQPKFLFVSANTGPFFMKPYLKAKLTVETLAKTQLGSRAFIVYPGIVFDKDRRSSYFIGILIKKFRRVPYFDHLRSISRLEFATEIAQILLGFPSHLLKRTVTIK</sequence>
<dbReference type="Proteomes" id="UP000199271">
    <property type="component" value="Unassembled WGS sequence"/>
</dbReference>
<dbReference type="RefSeq" id="WP_010389829.1">
    <property type="nucleotide sequence ID" value="NZ_BPKT01000007.1"/>
</dbReference>
<evidence type="ECO:0000313" key="2">
    <source>
        <dbReference type="EMBL" id="CUW11248.1"/>
    </source>
</evidence>
<dbReference type="InterPro" id="IPR001509">
    <property type="entry name" value="Epimerase_deHydtase"/>
</dbReference>
<dbReference type="InterPro" id="IPR036291">
    <property type="entry name" value="NAD(P)-bd_dom_sf"/>
</dbReference>